<evidence type="ECO:0000313" key="4">
    <source>
        <dbReference type="EMBL" id="AGC67150.1"/>
    </source>
</evidence>
<keyword evidence="5" id="KW-1185">Reference proteome</keyword>
<dbReference type="RefSeq" id="WP_015357847.1">
    <property type="nucleotide sequence ID" value="NC_020134.1"/>
</dbReference>
<feature type="domain" description="DUF5704" evidence="3">
    <location>
        <begin position="486"/>
        <end position="626"/>
    </location>
</feature>
<feature type="signal peptide" evidence="2">
    <location>
        <begin position="1"/>
        <end position="21"/>
    </location>
</feature>
<evidence type="ECO:0000256" key="1">
    <source>
        <dbReference type="SAM" id="MobiDB-lite"/>
    </source>
</evidence>
<dbReference type="PATRIC" id="fig|1121335.3.peg.115"/>
<dbReference type="AlphaFoldDB" id="L7VGS0"/>
<protein>
    <recommendedName>
        <fullName evidence="3">DUF5704 domain-containing protein</fullName>
    </recommendedName>
</protein>
<dbReference type="Proteomes" id="UP000011220">
    <property type="component" value="Chromosome"/>
</dbReference>
<evidence type="ECO:0000259" key="3">
    <source>
        <dbReference type="Pfam" id="PF18964"/>
    </source>
</evidence>
<dbReference type="Pfam" id="PF18964">
    <property type="entry name" value="DUF5704"/>
    <property type="match status" value="2"/>
</dbReference>
<evidence type="ECO:0000313" key="5">
    <source>
        <dbReference type="Proteomes" id="UP000011220"/>
    </source>
</evidence>
<reference evidence="4 5" key="1">
    <citation type="journal article" date="2013" name="Genome Announc.">
        <title>Complete genome sequence of Clostridium stercorarium subsp. stercorarium strain DSM 8532, a thermophilic degrader of plant cell wall fibers.</title>
        <authorList>
            <person name="Poehlein A."/>
            <person name="Zverlov V.V."/>
            <person name="Daniel R."/>
            <person name="Schwarz W.H."/>
            <person name="Liebl W."/>
        </authorList>
    </citation>
    <scope>NUCLEOTIDE SEQUENCE [LARGE SCALE GENOMIC DNA]</scope>
    <source>
        <strain evidence="5">ATCC 35414 / DSM 8532 / NCIMB 11754</strain>
    </source>
</reference>
<dbReference type="eggNOG" id="COG5492">
    <property type="taxonomic scope" value="Bacteria"/>
</dbReference>
<feature type="region of interest" description="Disordered" evidence="1">
    <location>
        <begin position="326"/>
        <end position="346"/>
    </location>
</feature>
<feature type="chain" id="PRO_5039548437" description="DUF5704 domain-containing protein" evidence="2">
    <location>
        <begin position="22"/>
        <end position="1201"/>
    </location>
</feature>
<dbReference type="EMBL" id="CP004044">
    <property type="protein sequence ID" value="AGC67150.1"/>
    <property type="molecule type" value="Genomic_DNA"/>
</dbReference>
<dbReference type="KEGG" id="csd:Clst_0113"/>
<dbReference type="KEGG" id="css:Cst_c01200"/>
<dbReference type="STRING" id="1121335.Cst_c01200"/>
<feature type="compositionally biased region" description="Pro residues" evidence="1">
    <location>
        <begin position="328"/>
        <end position="340"/>
    </location>
</feature>
<keyword evidence="2" id="KW-0732">Signal</keyword>
<proteinExistence type="predicted"/>
<sequence length="1201" mass="136315">MVKKLVLLTITILFSIHFVDAFSQSSHKAELGCFKDMVIGPMPVEGDKQFDIGEHIASRSGWALIEFWHYSGGYWKATLVTGDDIKDIYIYDNASEKYKWTDPEFLKRKIYENEFVLEYKINHPKEILEALSKGATITPVMNINTETLNYSDEYTIPTEFFNFNPLPPGLPSNLPEKPECYIEDNYLLIRALPKLNCLRGTHFQKVVNFYYPHLIPIVQTGFGSLGYAMFYNNKAEKPGTKAGVAYSPDPFYGSRYTIPFHMIEDISGKLKENFLVTVKEDTERIDEKSEILNIGHGTFANAGAISIRFWYPIRIDYYAQFPTTVTPTPTPSPTLPPPPPERNRDITENLTPVVNSSMDEEAAAVIAADDRGNEKFDVAKGIPVRENLYVNIKTREYLYDLTFTKHSYTDTETVYARKTYHLSWREDHGRYETTYCGSGTFYHIRGTYCEDSDGDGINDTCPGHKYSGCVDSDGDGEKDSCPGHDTWVSNWVDMSDTVVVYSEPYTLTRGYSYWTVDAFEAFIPEKVTVENAALPGGKVTIPQNGIPVPEITLSHSNSIPAHVLNNPISDAIESGTLVYDHTVGSYVIDLGTEHINGSTSRPSVPDIKNHDKIIERAIPQYHTKNDLLIFNGMTIMDDTVSTSGKAPEPSAVPESVICHENAFYAKGLTIPDNTLNGVHESKGTITYRRLAETVNPKRPEKIEIPISPINSVRVHTPVVCSSGVLDDVKNDQTLNPDRSRSALVLGRPSRIRVFTVGNHLNIKGYSENRPMDCRKYTRDRQVRFPFDVYIGTDKPDNSRFVPANTWYSIPLDEAYDEINIYIPTWVPEGDYEVEFRQIAVNAPDLNTKEYLANLNINNYVAVRNSPVRVIGRIYGFRVTGIADKLWENVFRKSKGTSGHTGNCYYVGTRDEEGKDRGISPLFTLPILEGSHAVYKNRGALKTGYTFRFDLTTVGCYYGDNDHISIIPEFYYVRKDGTGRQKVDLWYHEEFSGKMNYFVKIEPTGRNRDNPKFMKLGDIYRDVPEEEITNTARILGLNADMFRNRLSPIGWLDRIVLSKYQRTFTGNTENLPPGVNADRVLQSVQRWYGEYYIPNDVYAAPAGFDVAEYGRKNNGLTGRESFWLKDGYIIVNFRIETIKNGDFDSPVLSYWGAQYCNMFEREGFSHTKTDYYGATFELKDGDIVFYDTDKRSSDDYRTGGTH</sequence>
<accession>L7VGS0</accession>
<gene>
    <name evidence="4" type="ordered locus">Cst_c01200</name>
</gene>
<evidence type="ECO:0000256" key="2">
    <source>
        <dbReference type="SAM" id="SignalP"/>
    </source>
</evidence>
<name>L7VGS0_THES1</name>
<feature type="domain" description="DUF5704" evidence="3">
    <location>
        <begin position="376"/>
        <end position="428"/>
    </location>
</feature>
<dbReference type="InterPro" id="IPR043759">
    <property type="entry name" value="DUF5704"/>
</dbReference>
<organism evidence="4 5">
    <name type="scientific">Thermoclostridium stercorarium (strain ATCC 35414 / DSM 8532 / NCIMB 11754)</name>
    <name type="common">Clostridium stercorarium</name>
    <dbReference type="NCBI Taxonomy" id="1121335"/>
    <lineage>
        <taxon>Bacteria</taxon>
        <taxon>Bacillati</taxon>
        <taxon>Bacillota</taxon>
        <taxon>Clostridia</taxon>
        <taxon>Eubacteriales</taxon>
        <taxon>Oscillospiraceae</taxon>
        <taxon>Thermoclostridium</taxon>
    </lineage>
</organism>